<dbReference type="Proteomes" id="UP001217089">
    <property type="component" value="Unassembled WGS sequence"/>
</dbReference>
<dbReference type="EMBL" id="JARBDR010000018">
    <property type="protein sequence ID" value="KAJ8322328.1"/>
    <property type="molecule type" value="Genomic_DNA"/>
</dbReference>
<accession>A0ABQ9FYK1</accession>
<name>A0ABQ9FYK1_TEGGR</name>
<gene>
    <name evidence="1" type="ORF">KUTeg_000799</name>
</gene>
<protein>
    <submittedName>
        <fullName evidence="1">Uncharacterized protein</fullName>
    </submittedName>
</protein>
<sequence>MRTADGPGNMDEDCGWTPLHGLGLKKIPQENGPHNMDEDWMDPIAWIRTIEIRHNSDKYKHQFVVDDVKIRNLSGGNACEIYIFFTGKMDIEPPQHG</sequence>
<keyword evidence="2" id="KW-1185">Reference proteome</keyword>
<reference evidence="1 2" key="1">
    <citation type="submission" date="2022-12" db="EMBL/GenBank/DDBJ databases">
        <title>Chromosome-level genome of Tegillarca granosa.</title>
        <authorList>
            <person name="Kim J."/>
        </authorList>
    </citation>
    <scope>NUCLEOTIDE SEQUENCE [LARGE SCALE GENOMIC DNA]</scope>
    <source>
        <strain evidence="1">Teg-2019</strain>
        <tissue evidence="1">Adductor muscle</tissue>
    </source>
</reference>
<evidence type="ECO:0000313" key="2">
    <source>
        <dbReference type="Proteomes" id="UP001217089"/>
    </source>
</evidence>
<proteinExistence type="predicted"/>
<organism evidence="1 2">
    <name type="scientific">Tegillarca granosa</name>
    <name type="common">Malaysian cockle</name>
    <name type="synonym">Anadara granosa</name>
    <dbReference type="NCBI Taxonomy" id="220873"/>
    <lineage>
        <taxon>Eukaryota</taxon>
        <taxon>Metazoa</taxon>
        <taxon>Spiralia</taxon>
        <taxon>Lophotrochozoa</taxon>
        <taxon>Mollusca</taxon>
        <taxon>Bivalvia</taxon>
        <taxon>Autobranchia</taxon>
        <taxon>Pteriomorphia</taxon>
        <taxon>Arcoida</taxon>
        <taxon>Arcoidea</taxon>
        <taxon>Arcidae</taxon>
        <taxon>Tegillarca</taxon>
    </lineage>
</organism>
<evidence type="ECO:0000313" key="1">
    <source>
        <dbReference type="EMBL" id="KAJ8322328.1"/>
    </source>
</evidence>
<comment type="caution">
    <text evidence="1">The sequence shown here is derived from an EMBL/GenBank/DDBJ whole genome shotgun (WGS) entry which is preliminary data.</text>
</comment>